<protein>
    <submittedName>
        <fullName evidence="2">Uncharacterized protein</fullName>
    </submittedName>
</protein>
<evidence type="ECO:0000313" key="3">
    <source>
        <dbReference type="Proteomes" id="UP000070089"/>
    </source>
</evidence>
<feature type="transmembrane region" description="Helical" evidence="1">
    <location>
        <begin position="123"/>
        <end position="141"/>
    </location>
</feature>
<comment type="caution">
    <text evidence="2">The sequence shown here is derived from an EMBL/GenBank/DDBJ whole genome shotgun (WGS) entry which is preliminary data.</text>
</comment>
<proteinExistence type="predicted"/>
<feature type="transmembrane region" description="Helical" evidence="1">
    <location>
        <begin position="37"/>
        <end position="56"/>
    </location>
</feature>
<feature type="transmembrane region" description="Helical" evidence="1">
    <location>
        <begin position="87"/>
        <end position="111"/>
    </location>
</feature>
<keyword evidence="1" id="KW-0472">Membrane</keyword>
<dbReference type="VEuPathDB" id="GiardiaDB:QR46_4289"/>
<evidence type="ECO:0000313" key="2">
    <source>
        <dbReference type="EMBL" id="KWX11730.1"/>
    </source>
</evidence>
<sequence>MATIDPLNDPDFKGYMIPTPAMFLSLTLQRMQPWTDILTVISRIVLHFVMPLAWVVTQLKKPIACILYFALMLPWLIKCSTESVPSIDTYCTLSAILSILPTYFFILQRFFCKNRFSTGREKIYNCLLVLCGIILAAVYAIEKQQVHAIQQSIPFVGAREAFHLSVAKTVLQNSMYTYTQKAIYLFLRVFLFPLTTHLYLVLMLLFMKVIFTKSVR</sequence>
<reference evidence="2 3" key="1">
    <citation type="journal article" date="2015" name="Mol. Biochem. Parasitol.">
        <title>Identification of polymorphic genes for use in assemblage B genotyping assays through comparative genomics of multiple assemblage B Giardia duodenalis isolates.</title>
        <authorList>
            <person name="Wielinga C."/>
            <person name="Thompson R.C."/>
            <person name="Monis P."/>
            <person name="Ryan U."/>
        </authorList>
    </citation>
    <scope>NUCLEOTIDE SEQUENCE [LARGE SCALE GENOMIC DNA]</scope>
    <source>
        <strain evidence="2 3">BAH15c1</strain>
    </source>
</reference>
<organism evidence="2 3">
    <name type="scientific">Giardia duodenalis assemblage B</name>
    <dbReference type="NCBI Taxonomy" id="1394984"/>
    <lineage>
        <taxon>Eukaryota</taxon>
        <taxon>Metamonada</taxon>
        <taxon>Diplomonadida</taxon>
        <taxon>Hexamitidae</taxon>
        <taxon>Giardiinae</taxon>
        <taxon>Giardia</taxon>
    </lineage>
</organism>
<name>A0A132NNQ7_GIAIN</name>
<dbReference type="OrthoDB" id="10253117at2759"/>
<feature type="transmembrane region" description="Helical" evidence="1">
    <location>
        <begin position="63"/>
        <end position="81"/>
    </location>
</feature>
<keyword evidence="1" id="KW-0812">Transmembrane</keyword>
<accession>A0A132NNQ7</accession>
<keyword evidence="1" id="KW-1133">Transmembrane helix</keyword>
<dbReference type="EMBL" id="JXTI01000159">
    <property type="protein sequence ID" value="KWX11730.1"/>
    <property type="molecule type" value="Genomic_DNA"/>
</dbReference>
<feature type="transmembrane region" description="Helical" evidence="1">
    <location>
        <begin position="182"/>
        <end position="206"/>
    </location>
</feature>
<dbReference type="AlphaFoldDB" id="A0A132NNQ7"/>
<evidence type="ECO:0000256" key="1">
    <source>
        <dbReference type="SAM" id="Phobius"/>
    </source>
</evidence>
<gene>
    <name evidence="2" type="ORF">QR46_4289</name>
</gene>
<dbReference type="Proteomes" id="UP000070089">
    <property type="component" value="Unassembled WGS sequence"/>
</dbReference>